<dbReference type="AlphaFoldDB" id="A0A448WP77"/>
<accession>A0A448WP77</accession>
<evidence type="ECO:0000313" key="3">
    <source>
        <dbReference type="Proteomes" id="UP000784294"/>
    </source>
</evidence>
<evidence type="ECO:0000256" key="1">
    <source>
        <dbReference type="SAM" id="MobiDB-lite"/>
    </source>
</evidence>
<sequence length="142" mass="14796">MGFGRFSPLVLVFIFYKSKSRKRKPDSSTGTPGNEVPIEGAAPGSNRRNRNASGALVAPGSAGSNRNAAMSVAPDASLTPSTLLSSADSQPVPRAATEQAFTNSAYLGMTSNQTSASVFPGDIARSNDGNEASSYFFIYHSV</sequence>
<organism evidence="2 3">
    <name type="scientific">Protopolystoma xenopodis</name>
    <dbReference type="NCBI Taxonomy" id="117903"/>
    <lineage>
        <taxon>Eukaryota</taxon>
        <taxon>Metazoa</taxon>
        <taxon>Spiralia</taxon>
        <taxon>Lophotrochozoa</taxon>
        <taxon>Platyhelminthes</taxon>
        <taxon>Monogenea</taxon>
        <taxon>Polyopisthocotylea</taxon>
        <taxon>Polystomatidea</taxon>
        <taxon>Polystomatidae</taxon>
        <taxon>Protopolystoma</taxon>
    </lineage>
</organism>
<gene>
    <name evidence="2" type="ORF">PXEA_LOCUS10234</name>
</gene>
<protein>
    <submittedName>
        <fullName evidence="2">Uncharacterized protein</fullName>
    </submittedName>
</protein>
<comment type="caution">
    <text evidence="2">The sequence shown here is derived from an EMBL/GenBank/DDBJ whole genome shotgun (WGS) entry which is preliminary data.</text>
</comment>
<keyword evidence="3" id="KW-1185">Reference proteome</keyword>
<name>A0A448WP77_9PLAT</name>
<proteinExistence type="predicted"/>
<dbReference type="EMBL" id="CAAALY010029866">
    <property type="protein sequence ID" value="VEL16794.1"/>
    <property type="molecule type" value="Genomic_DNA"/>
</dbReference>
<evidence type="ECO:0000313" key="2">
    <source>
        <dbReference type="EMBL" id="VEL16794.1"/>
    </source>
</evidence>
<reference evidence="2" key="1">
    <citation type="submission" date="2018-11" db="EMBL/GenBank/DDBJ databases">
        <authorList>
            <consortium name="Pathogen Informatics"/>
        </authorList>
    </citation>
    <scope>NUCLEOTIDE SEQUENCE</scope>
</reference>
<feature type="compositionally biased region" description="Low complexity" evidence="1">
    <location>
        <begin position="74"/>
        <end position="89"/>
    </location>
</feature>
<feature type="region of interest" description="Disordered" evidence="1">
    <location>
        <begin position="21"/>
        <end position="95"/>
    </location>
</feature>
<dbReference type="Proteomes" id="UP000784294">
    <property type="component" value="Unassembled WGS sequence"/>
</dbReference>